<dbReference type="EMBL" id="JAVDDT010000003">
    <property type="protein sequence ID" value="MDQ2069352.1"/>
    <property type="molecule type" value="Genomic_DNA"/>
</dbReference>
<evidence type="ECO:0000259" key="11">
    <source>
        <dbReference type="PROSITE" id="PS50968"/>
    </source>
</evidence>
<dbReference type="GO" id="GO:0004742">
    <property type="term" value="F:dihydrolipoyllysine-residue acetyltransferase activity"/>
    <property type="evidence" value="ECO:0007669"/>
    <property type="project" value="UniProtKB-EC"/>
</dbReference>
<protein>
    <recommendedName>
        <fullName evidence="9">Acetyltransferase component of pyruvate dehydrogenase complex</fullName>
        <ecNumber evidence="9">2.3.1.12</ecNumber>
    </recommendedName>
</protein>
<comment type="similarity">
    <text evidence="1 9">Belongs to the 2-oxoacid dehydrogenase family.</text>
</comment>
<dbReference type="InterPro" id="IPR006256">
    <property type="entry name" value="AcTrfase_Pyrv_DH_cplx"/>
</dbReference>
<dbReference type="InterPro" id="IPR004167">
    <property type="entry name" value="PSBD"/>
</dbReference>
<dbReference type="InterPro" id="IPR036625">
    <property type="entry name" value="E3-bd_dom_sf"/>
</dbReference>
<feature type="region of interest" description="Disordered" evidence="10">
    <location>
        <begin position="223"/>
        <end position="242"/>
    </location>
</feature>
<dbReference type="EC" id="2.3.1.12" evidence="9"/>
<feature type="domain" description="Lipoyl-binding" evidence="11">
    <location>
        <begin position="16"/>
        <end position="90"/>
    </location>
</feature>
<dbReference type="InterPro" id="IPR011053">
    <property type="entry name" value="Single_hybrid_motif"/>
</dbReference>
<evidence type="ECO:0000259" key="12">
    <source>
        <dbReference type="PROSITE" id="PS51826"/>
    </source>
</evidence>
<dbReference type="Proteomes" id="UP001239019">
    <property type="component" value="Unassembled WGS sequence"/>
</dbReference>
<keyword evidence="6 9" id="KW-0012">Acyltransferase</keyword>
<dbReference type="Pfam" id="PF00198">
    <property type="entry name" value="2-oxoacid_dh"/>
    <property type="match status" value="1"/>
</dbReference>
<dbReference type="Gene3D" id="2.40.50.100">
    <property type="match status" value="2"/>
</dbReference>
<dbReference type="Gene3D" id="3.30.559.10">
    <property type="entry name" value="Chloramphenicol acetyltransferase-like domain"/>
    <property type="match status" value="1"/>
</dbReference>
<evidence type="ECO:0000313" key="14">
    <source>
        <dbReference type="Proteomes" id="UP001239019"/>
    </source>
</evidence>
<dbReference type="InterPro" id="IPR001078">
    <property type="entry name" value="2-oxoacid_DH_actylTfrase"/>
</dbReference>
<dbReference type="PANTHER" id="PTHR43178">
    <property type="entry name" value="DIHYDROLIPOAMIDE ACETYLTRANSFERASE COMPONENT OF PYRUVATE DEHYDROGENASE COMPLEX"/>
    <property type="match status" value="1"/>
</dbReference>
<dbReference type="Pfam" id="PF02817">
    <property type="entry name" value="E3_binding"/>
    <property type="match status" value="1"/>
</dbReference>
<evidence type="ECO:0000256" key="9">
    <source>
        <dbReference type="RuleBase" id="RU361137"/>
    </source>
</evidence>
<comment type="cofactor">
    <cofactor evidence="9">
        <name>(R)-lipoate</name>
        <dbReference type="ChEBI" id="CHEBI:83088"/>
    </cofactor>
    <text evidence="9">Binds 2 lipoyl cofactors covalently.</text>
</comment>
<feature type="region of interest" description="Disordered" evidence="10">
    <location>
        <begin position="90"/>
        <end position="146"/>
    </location>
</feature>
<proteinExistence type="inferred from homology"/>
<dbReference type="InterPro" id="IPR023213">
    <property type="entry name" value="CAT-like_dom_sf"/>
</dbReference>
<comment type="catalytic activity">
    <reaction evidence="8 9">
        <text>N(6)-[(R)-dihydrolipoyl]-L-lysyl-[protein] + acetyl-CoA = N(6)-[(R)-S(8)-acetyldihydrolipoyl]-L-lysyl-[protein] + CoA</text>
        <dbReference type="Rhea" id="RHEA:17017"/>
        <dbReference type="Rhea" id="RHEA-COMP:10475"/>
        <dbReference type="Rhea" id="RHEA-COMP:10478"/>
        <dbReference type="ChEBI" id="CHEBI:57287"/>
        <dbReference type="ChEBI" id="CHEBI:57288"/>
        <dbReference type="ChEBI" id="CHEBI:83100"/>
        <dbReference type="ChEBI" id="CHEBI:83111"/>
        <dbReference type="EC" id="2.3.1.12"/>
    </reaction>
</comment>
<dbReference type="InterPro" id="IPR050743">
    <property type="entry name" value="2-oxoacid_DH_E2_comp"/>
</dbReference>
<evidence type="ECO:0000256" key="2">
    <source>
        <dbReference type="ARBA" id="ARBA00011484"/>
    </source>
</evidence>
<evidence type="ECO:0000256" key="5">
    <source>
        <dbReference type="ARBA" id="ARBA00022823"/>
    </source>
</evidence>
<keyword evidence="5 9" id="KW-0450">Lipoyl</keyword>
<evidence type="ECO:0000256" key="8">
    <source>
        <dbReference type="ARBA" id="ARBA00048370"/>
    </source>
</evidence>
<dbReference type="SUPFAM" id="SSF47005">
    <property type="entry name" value="Peripheral subunit-binding domain of 2-oxo acid dehydrogenase complex"/>
    <property type="match status" value="1"/>
</dbReference>
<feature type="domain" description="Peripheral subunit-binding (PSBD)" evidence="12">
    <location>
        <begin position="277"/>
        <end position="314"/>
    </location>
</feature>
<gene>
    <name evidence="13" type="primary">aceF</name>
    <name evidence="13" type="ORF">RBH19_05670</name>
</gene>
<feature type="compositionally biased region" description="Low complexity" evidence="10">
    <location>
        <begin position="223"/>
        <end position="236"/>
    </location>
</feature>
<evidence type="ECO:0000256" key="4">
    <source>
        <dbReference type="ARBA" id="ARBA00022737"/>
    </source>
</evidence>
<evidence type="ECO:0000256" key="6">
    <source>
        <dbReference type="ARBA" id="ARBA00023315"/>
    </source>
</evidence>
<reference evidence="13 14" key="1">
    <citation type="submission" date="2023-08" db="EMBL/GenBank/DDBJ databases">
        <title>Whole-genome sequencing of halo(alkali)philic microorganisms from hypersaline lakes.</title>
        <authorList>
            <person name="Sorokin D.Y."/>
            <person name="Abbas B."/>
            <person name="Merkel A.Y."/>
        </authorList>
    </citation>
    <scope>NUCLEOTIDE SEQUENCE [LARGE SCALE GENOMIC DNA]</scope>
    <source>
        <strain evidence="13 14">AB-CW4</strain>
    </source>
</reference>
<evidence type="ECO:0000256" key="1">
    <source>
        <dbReference type="ARBA" id="ARBA00007317"/>
    </source>
</evidence>
<comment type="subunit">
    <text evidence="2 9">Forms a 24-polypeptide structural core with octahedral symmetry.</text>
</comment>
<dbReference type="NCBIfam" id="TIGR01348">
    <property type="entry name" value="PDHac_trf_long"/>
    <property type="match status" value="1"/>
</dbReference>
<dbReference type="PROSITE" id="PS00189">
    <property type="entry name" value="LIPOYL"/>
    <property type="match status" value="2"/>
</dbReference>
<accession>A0ABU0W5R5</accession>
<keyword evidence="4" id="KW-0677">Repeat</keyword>
<dbReference type="CDD" id="cd06849">
    <property type="entry name" value="lipoyl_domain"/>
    <property type="match status" value="2"/>
</dbReference>
<dbReference type="PROSITE" id="PS51826">
    <property type="entry name" value="PSBD"/>
    <property type="match status" value="1"/>
</dbReference>
<comment type="function">
    <text evidence="7">The pyruvate dehydrogenase complex catalyzes the overall conversion of pyruvate to acetyl-CoA and CO(2). It contains multiple copies of three enzymatic components: pyruvate dehydrogenase (E1), dihydrolipoamide acetyltransferase (E2) and lipoamide dehydrogenase (E3).</text>
</comment>
<dbReference type="Pfam" id="PF00364">
    <property type="entry name" value="Biotin_lipoyl"/>
    <property type="match status" value="2"/>
</dbReference>
<organism evidence="13 14">
    <name type="scientific">Natronospira bacteriovora</name>
    <dbReference type="NCBI Taxonomy" id="3069753"/>
    <lineage>
        <taxon>Bacteria</taxon>
        <taxon>Pseudomonadati</taxon>
        <taxon>Pseudomonadota</taxon>
        <taxon>Gammaproteobacteria</taxon>
        <taxon>Natronospirales</taxon>
        <taxon>Natronospiraceae</taxon>
        <taxon>Natronospira</taxon>
    </lineage>
</organism>
<dbReference type="SUPFAM" id="SSF51230">
    <property type="entry name" value="Single hybrid motif"/>
    <property type="match status" value="2"/>
</dbReference>
<dbReference type="PANTHER" id="PTHR43178:SF2">
    <property type="entry name" value="DIHYDROLIPOYLLYSINE-RESIDUE ACETYLTRANSFERASE COMPONENT OF PYRUVATE DEHYDROGENASE COMPLEX"/>
    <property type="match status" value="1"/>
</dbReference>
<keyword evidence="14" id="KW-1185">Reference proteome</keyword>
<evidence type="ECO:0000256" key="3">
    <source>
        <dbReference type="ARBA" id="ARBA00022679"/>
    </source>
</evidence>
<dbReference type="InterPro" id="IPR003016">
    <property type="entry name" value="2-oxoA_DH_lipoyl-BS"/>
</dbReference>
<dbReference type="RefSeq" id="WP_306727853.1">
    <property type="nucleotide sequence ID" value="NZ_JAVDDT010000003.1"/>
</dbReference>
<evidence type="ECO:0000256" key="10">
    <source>
        <dbReference type="SAM" id="MobiDB-lite"/>
    </source>
</evidence>
<feature type="domain" description="Lipoyl-binding" evidence="11">
    <location>
        <begin position="139"/>
        <end position="215"/>
    </location>
</feature>
<keyword evidence="3 9" id="KW-0808">Transferase</keyword>
<sequence>MKFGYNLEKGNPMADKIQVKVPDIGDFDAVEVIDVLVSEGDSVEAEDGLITLETDKAAMDVPAPEAGKVVSLKVSAGDKVAEGTVIAELEVAGDGGSDEGASADDRDSGDAGESEASATDAPSEEASGDREKAAPAGERKEVEITVPDIGDFDEVELIDVLVSEGDEVEEEQGIVTLETDKAAMDVPAPHAGTIKSVKVKAGDKVSEGSVVAVMEALVGGGESEAAADSASSESVAPATTGKGEVVATETRDTAGTDKRADRGSLQAIDESGFAKAHATPSVRRFARELGADLVKIHGSGYKGRITHEDVKKWVKSQLRGAGGGAGLPQVPEIDHSKFGDVERVPLGRIKKISGPRLQASWVNAPHVTQHDDADITKMDAVRKALKSDAESMGIKMTPLAFIMKACVHALREFPDFNSSLDPDGEHLIMKKYFHLGFAADTPNGLVVPVIRDVDEKNVFDVARELGELAEKARNGKLQQKHMQGACFTVSSLGGIGGTAFTPIVNAPEVAILGVSKAEMKPVWNGQDFEPRLTLPLSLSYDHRVIDGAAAARFTRYLADVLADCRNLVM</sequence>
<evidence type="ECO:0000313" key="13">
    <source>
        <dbReference type="EMBL" id="MDQ2069352.1"/>
    </source>
</evidence>
<dbReference type="SUPFAM" id="SSF52777">
    <property type="entry name" value="CoA-dependent acyltransferases"/>
    <property type="match status" value="1"/>
</dbReference>
<dbReference type="Gene3D" id="4.10.320.10">
    <property type="entry name" value="E3-binding domain"/>
    <property type="match status" value="1"/>
</dbReference>
<comment type="caution">
    <text evidence="13">The sequence shown here is derived from an EMBL/GenBank/DDBJ whole genome shotgun (WGS) entry which is preliminary data.</text>
</comment>
<dbReference type="PROSITE" id="PS50968">
    <property type="entry name" value="BIOTINYL_LIPOYL"/>
    <property type="match status" value="2"/>
</dbReference>
<dbReference type="InterPro" id="IPR000089">
    <property type="entry name" value="Biotin_lipoyl"/>
</dbReference>
<name>A0ABU0W5R5_9GAMM</name>
<evidence type="ECO:0000256" key="7">
    <source>
        <dbReference type="ARBA" id="ARBA00025211"/>
    </source>
</evidence>
<feature type="compositionally biased region" description="Basic and acidic residues" evidence="10">
    <location>
        <begin position="127"/>
        <end position="143"/>
    </location>
</feature>